<dbReference type="HOGENOM" id="CLU_990060_0_0_6"/>
<protein>
    <recommendedName>
        <fullName evidence="4">Orphan protein</fullName>
    </recommendedName>
</protein>
<keyword evidence="3" id="KW-1185">Reference proteome</keyword>
<accession>B8CU47</accession>
<dbReference type="RefSeq" id="WP_020914240.1">
    <property type="nucleotide sequence ID" value="NC_011566.1"/>
</dbReference>
<evidence type="ECO:0000313" key="3">
    <source>
        <dbReference type="Proteomes" id="UP000000753"/>
    </source>
</evidence>
<reference evidence="2 3" key="1">
    <citation type="journal article" date="2008" name="PLoS ONE">
        <title>Environmental adaptation: genomic analysis of the piezotolerant and psychrotolerant deep-sea iron reducing bacterium Shewanella piezotolerans WP3.</title>
        <authorList>
            <person name="Wang F."/>
            <person name="Wang J."/>
            <person name="Jian H."/>
            <person name="Zhang B."/>
            <person name="Li S."/>
            <person name="Wang F."/>
            <person name="Zeng X."/>
            <person name="Gao L."/>
            <person name="Bartlett D.H."/>
            <person name="Yu J."/>
            <person name="Hu S."/>
            <person name="Xiao X."/>
        </authorList>
    </citation>
    <scope>NUCLEOTIDE SEQUENCE [LARGE SCALE GENOMIC DNA]</scope>
    <source>
        <strain evidence="3">WP3 / JCM 13877</strain>
    </source>
</reference>
<dbReference type="AlphaFoldDB" id="B8CU47"/>
<evidence type="ECO:0000256" key="1">
    <source>
        <dbReference type="SAM" id="SignalP"/>
    </source>
</evidence>
<feature type="signal peptide" evidence="1">
    <location>
        <begin position="1"/>
        <end position="24"/>
    </location>
</feature>
<dbReference type="EMBL" id="CP000472">
    <property type="protein sequence ID" value="ACJ30903.1"/>
    <property type="molecule type" value="Genomic_DNA"/>
</dbReference>
<name>B8CU47_SHEPW</name>
<proteinExistence type="predicted"/>
<dbReference type="KEGG" id="swp:swp_4249"/>
<feature type="chain" id="PRO_5002867046" description="Orphan protein" evidence="1">
    <location>
        <begin position="25"/>
        <end position="281"/>
    </location>
</feature>
<evidence type="ECO:0000313" key="2">
    <source>
        <dbReference type="EMBL" id="ACJ30903.1"/>
    </source>
</evidence>
<dbReference type="Proteomes" id="UP000000753">
    <property type="component" value="Chromosome"/>
</dbReference>
<sequence>MKGFVRKGFALSVFLLFFSTNSVAQDECYDEECRVNSKEVVNIEGAVAVGAKTAKLKVAFELDITKASLRGETNISVNSKKIKSIDIEMECDWSEDICSNENKLKQYFGYDLREVNSYFMDSTGFNWSALVFAQPAVSKIKVPIASSANAFVRGLTDETVKLLINYYQEYENGKIYITYKGQGIELKVRLVLNKKTQYWEVDESIFFNVEDKYMDLATDDIWGFLAANEDLRDSIVDPLVSANKIKFCEEVPYKIMVIQNDGTVREHTGMATRCHFVTVLN</sequence>
<keyword evidence="1" id="KW-0732">Signal</keyword>
<evidence type="ECO:0008006" key="4">
    <source>
        <dbReference type="Google" id="ProtNLM"/>
    </source>
</evidence>
<gene>
    <name evidence="2" type="ordered locus">swp_4249</name>
</gene>
<organism evidence="2 3">
    <name type="scientific">Shewanella piezotolerans (strain WP3 / JCM 13877)</name>
    <dbReference type="NCBI Taxonomy" id="225849"/>
    <lineage>
        <taxon>Bacteria</taxon>
        <taxon>Pseudomonadati</taxon>
        <taxon>Pseudomonadota</taxon>
        <taxon>Gammaproteobacteria</taxon>
        <taxon>Alteromonadales</taxon>
        <taxon>Shewanellaceae</taxon>
        <taxon>Shewanella</taxon>
    </lineage>
</organism>